<proteinExistence type="predicted"/>
<name>A0A9D1X398_9FIRM</name>
<protein>
    <submittedName>
        <fullName evidence="2">Peptidoglycan-binding protein</fullName>
    </submittedName>
</protein>
<evidence type="ECO:0000313" key="2">
    <source>
        <dbReference type="EMBL" id="HIX72078.1"/>
    </source>
</evidence>
<evidence type="ECO:0000313" key="3">
    <source>
        <dbReference type="Proteomes" id="UP000886805"/>
    </source>
</evidence>
<dbReference type="EMBL" id="DXEQ01000103">
    <property type="protein sequence ID" value="HIX72078.1"/>
    <property type="molecule type" value="Genomic_DNA"/>
</dbReference>
<feature type="domain" description="Peptidoglycan binding-like" evidence="1">
    <location>
        <begin position="335"/>
        <end position="395"/>
    </location>
</feature>
<dbReference type="InterPro" id="IPR002477">
    <property type="entry name" value="Peptidoglycan-bd-like"/>
</dbReference>
<dbReference type="Pfam" id="PF01471">
    <property type="entry name" value="PG_binding_1"/>
    <property type="match status" value="1"/>
</dbReference>
<sequence>MAEYGQLKISLVEAGSEVPIPGAAVEVSSTGEPDRILERLVTDSSGQTETVELEAPPVEYSMQPSEEQPYAEYNLRITAPGFESLTISGAQIFAGQLALQNEGLPLQKTDPDDYRILAIGPHTLYGEYPPKIAESEIKDIRATGEVVLSRVVIPEYVVVHDGSPGDASAPNYYVLYKDYIKNVASCEIYSTWPRETLRANILAIMSFTLNRVYTEWYRNKGYDFTITSSTAYDQKWINGKTVYESISLVVDEIFNAYLSRPDVAQPILAQYCDGRRVSCPGQMTQWGSKSLGDDGLSAEEILQYYYGNDIYINTAELIAGIPASWPGSTLTVGSSGEKVRQMQSQLNRIAQDYPAMPVIRADGIFGSATKNAVETFQRIFNLPVTGQVDFATWYKISQIYVGVSRIAELN</sequence>
<reference evidence="2" key="2">
    <citation type="submission" date="2021-04" db="EMBL/GenBank/DDBJ databases">
        <authorList>
            <person name="Gilroy R."/>
        </authorList>
    </citation>
    <scope>NUCLEOTIDE SEQUENCE</scope>
    <source>
        <strain evidence="2">ChiSxjej3B15-1167</strain>
    </source>
</reference>
<dbReference type="Gene3D" id="1.10.101.10">
    <property type="entry name" value="PGBD-like superfamily/PGBD"/>
    <property type="match status" value="1"/>
</dbReference>
<comment type="caution">
    <text evidence="2">The sequence shown here is derived from an EMBL/GenBank/DDBJ whole genome shotgun (WGS) entry which is preliminary data.</text>
</comment>
<dbReference type="AlphaFoldDB" id="A0A9D1X398"/>
<dbReference type="Proteomes" id="UP000886805">
    <property type="component" value="Unassembled WGS sequence"/>
</dbReference>
<dbReference type="SUPFAM" id="SSF47090">
    <property type="entry name" value="PGBD-like"/>
    <property type="match status" value="1"/>
</dbReference>
<dbReference type="InterPro" id="IPR036366">
    <property type="entry name" value="PGBDSf"/>
</dbReference>
<evidence type="ECO:0000259" key="1">
    <source>
        <dbReference type="Pfam" id="PF01471"/>
    </source>
</evidence>
<accession>A0A9D1X398</accession>
<gene>
    <name evidence="2" type="ORF">H9849_03555</name>
</gene>
<reference evidence="2" key="1">
    <citation type="journal article" date="2021" name="PeerJ">
        <title>Extensive microbial diversity within the chicken gut microbiome revealed by metagenomics and culture.</title>
        <authorList>
            <person name="Gilroy R."/>
            <person name="Ravi A."/>
            <person name="Getino M."/>
            <person name="Pursley I."/>
            <person name="Horton D.L."/>
            <person name="Alikhan N.F."/>
            <person name="Baker D."/>
            <person name="Gharbi K."/>
            <person name="Hall N."/>
            <person name="Watson M."/>
            <person name="Adriaenssens E.M."/>
            <person name="Foster-Nyarko E."/>
            <person name="Jarju S."/>
            <person name="Secka A."/>
            <person name="Antonio M."/>
            <person name="Oren A."/>
            <person name="Chaudhuri R.R."/>
            <person name="La Ragione R."/>
            <person name="Hildebrand F."/>
            <person name="Pallen M.J."/>
        </authorList>
    </citation>
    <scope>NUCLEOTIDE SEQUENCE</scope>
    <source>
        <strain evidence="2">ChiSxjej3B15-1167</strain>
    </source>
</reference>
<organism evidence="2 3">
    <name type="scientific">Candidatus Anaerobutyricum stercoripullorum</name>
    <dbReference type="NCBI Taxonomy" id="2838456"/>
    <lineage>
        <taxon>Bacteria</taxon>
        <taxon>Bacillati</taxon>
        <taxon>Bacillota</taxon>
        <taxon>Clostridia</taxon>
        <taxon>Lachnospirales</taxon>
        <taxon>Lachnospiraceae</taxon>
        <taxon>Anaerobutyricum</taxon>
    </lineage>
</organism>
<dbReference type="InterPro" id="IPR036365">
    <property type="entry name" value="PGBD-like_sf"/>
</dbReference>